<dbReference type="InParanoid" id="A0A286UJK8"/>
<dbReference type="EMBL" id="NBII01000004">
    <property type="protein sequence ID" value="PAV19813.1"/>
    <property type="molecule type" value="Genomic_DNA"/>
</dbReference>
<reference evidence="2 3" key="1">
    <citation type="journal article" date="2017" name="Mol. Ecol.">
        <title>Comparative and population genomic landscape of Phellinus noxius: A hypervariable fungus causing root rot in trees.</title>
        <authorList>
            <person name="Chung C.L."/>
            <person name="Lee T.J."/>
            <person name="Akiba M."/>
            <person name="Lee H.H."/>
            <person name="Kuo T.H."/>
            <person name="Liu D."/>
            <person name="Ke H.M."/>
            <person name="Yokoi T."/>
            <person name="Roa M.B."/>
            <person name="Lu M.J."/>
            <person name="Chang Y.Y."/>
            <person name="Ann P.J."/>
            <person name="Tsai J.N."/>
            <person name="Chen C.Y."/>
            <person name="Tzean S.S."/>
            <person name="Ota Y."/>
            <person name="Hattori T."/>
            <person name="Sahashi N."/>
            <person name="Liou R.F."/>
            <person name="Kikuchi T."/>
            <person name="Tsai I.J."/>
        </authorList>
    </citation>
    <scope>NUCLEOTIDE SEQUENCE [LARGE SCALE GENOMIC DNA]</scope>
    <source>
        <strain evidence="2 3">FFPRI411160</strain>
    </source>
</reference>
<comment type="caution">
    <text evidence="2">The sequence shown here is derived from an EMBL/GenBank/DDBJ whole genome shotgun (WGS) entry which is preliminary data.</text>
</comment>
<accession>A0A286UJK8</accession>
<feature type="region of interest" description="Disordered" evidence="1">
    <location>
        <begin position="58"/>
        <end position="171"/>
    </location>
</feature>
<evidence type="ECO:0000313" key="3">
    <source>
        <dbReference type="Proteomes" id="UP000217199"/>
    </source>
</evidence>
<evidence type="ECO:0000256" key="1">
    <source>
        <dbReference type="SAM" id="MobiDB-lite"/>
    </source>
</evidence>
<evidence type="ECO:0000313" key="2">
    <source>
        <dbReference type="EMBL" id="PAV19813.1"/>
    </source>
</evidence>
<feature type="region of interest" description="Disordered" evidence="1">
    <location>
        <begin position="237"/>
        <end position="273"/>
    </location>
</feature>
<organism evidence="2 3">
    <name type="scientific">Pyrrhoderma noxium</name>
    <dbReference type="NCBI Taxonomy" id="2282107"/>
    <lineage>
        <taxon>Eukaryota</taxon>
        <taxon>Fungi</taxon>
        <taxon>Dikarya</taxon>
        <taxon>Basidiomycota</taxon>
        <taxon>Agaricomycotina</taxon>
        <taxon>Agaricomycetes</taxon>
        <taxon>Hymenochaetales</taxon>
        <taxon>Hymenochaetaceae</taxon>
        <taxon>Pyrrhoderma</taxon>
    </lineage>
</organism>
<gene>
    <name evidence="2" type="ORF">PNOK_0474700</name>
</gene>
<sequence length="273" mass="29330">MLASTGYSTLFSLGLSSIHTSFPYDIDAGPSSSATNHLSCSATPDTPSSAAAQFALSKDHVHPPKIHINTQVSPARPRIRRRRSSVTAAQSPLANIGVKSPAPRPRTTPSPARNRHRRSESDAVSRIRSNSLGDGLRSSRRAPPPDMPLPAVPALPPFTKNSSPVRPPSEAYPITFRRRTCLSDRDSVQVNMIAFPSRPDGRRSFPTSAGIASRNSGAWNSPQVMLTPGFATKLAHALSTPTEPLPSPLPAQSPIDPAIHGHAGRREYFPEQH</sequence>
<keyword evidence="3" id="KW-1185">Reference proteome</keyword>
<proteinExistence type="predicted"/>
<dbReference type="AlphaFoldDB" id="A0A286UJK8"/>
<name>A0A286UJK8_9AGAM</name>
<dbReference type="OrthoDB" id="3265641at2759"/>
<dbReference type="Proteomes" id="UP000217199">
    <property type="component" value="Unassembled WGS sequence"/>
</dbReference>
<feature type="compositionally biased region" description="Basic and acidic residues" evidence="1">
    <location>
        <begin position="264"/>
        <end position="273"/>
    </location>
</feature>
<feature type="compositionally biased region" description="Pro residues" evidence="1">
    <location>
        <begin position="142"/>
        <end position="156"/>
    </location>
</feature>
<protein>
    <submittedName>
        <fullName evidence="2">Uncharacterized protein</fullName>
    </submittedName>
</protein>